<dbReference type="AlphaFoldDB" id="A0A6H1PCK8"/>
<dbReference type="GO" id="GO:0005886">
    <property type="term" value="C:plasma membrane"/>
    <property type="evidence" value="ECO:0007669"/>
    <property type="project" value="UniProtKB-SubCell"/>
</dbReference>
<dbReference type="SMART" id="SM00387">
    <property type="entry name" value="HATPase_c"/>
    <property type="match status" value="1"/>
</dbReference>
<dbReference type="InterPro" id="IPR036890">
    <property type="entry name" value="HATPase_C_sf"/>
</dbReference>
<dbReference type="SUPFAM" id="SSF158472">
    <property type="entry name" value="HAMP domain-like"/>
    <property type="match status" value="1"/>
</dbReference>
<dbReference type="Proteomes" id="UP000501868">
    <property type="component" value="Chromosome"/>
</dbReference>
<dbReference type="SUPFAM" id="SSF55874">
    <property type="entry name" value="ATPase domain of HSP90 chaperone/DNA topoisomerase II/histidine kinase"/>
    <property type="match status" value="1"/>
</dbReference>
<dbReference type="Gene3D" id="3.30.565.10">
    <property type="entry name" value="Histidine kinase-like ATPase, C-terminal domain"/>
    <property type="match status" value="1"/>
</dbReference>
<keyword evidence="8 10" id="KW-0472">Membrane</keyword>
<keyword evidence="2" id="KW-1003">Cell membrane</keyword>
<feature type="transmembrane region" description="Helical" evidence="10">
    <location>
        <begin position="12"/>
        <end position="33"/>
    </location>
</feature>
<keyword evidence="7 10" id="KW-1133">Transmembrane helix</keyword>
<dbReference type="PANTHER" id="PTHR34220:SF7">
    <property type="entry name" value="SENSOR HISTIDINE KINASE YPDA"/>
    <property type="match status" value="1"/>
</dbReference>
<evidence type="ECO:0000256" key="2">
    <source>
        <dbReference type="ARBA" id="ARBA00022475"/>
    </source>
</evidence>
<dbReference type="SMART" id="SM00304">
    <property type="entry name" value="HAMP"/>
    <property type="match status" value="1"/>
</dbReference>
<evidence type="ECO:0000256" key="7">
    <source>
        <dbReference type="ARBA" id="ARBA00022989"/>
    </source>
</evidence>
<name>A0A6H1PCK8_PRIMG</name>
<feature type="domain" description="HAMP" evidence="11">
    <location>
        <begin position="315"/>
        <end position="367"/>
    </location>
</feature>
<dbReference type="InterPro" id="IPR033479">
    <property type="entry name" value="dCache_1"/>
</dbReference>
<evidence type="ECO:0000256" key="5">
    <source>
        <dbReference type="ARBA" id="ARBA00022692"/>
    </source>
</evidence>
<keyword evidence="6 12" id="KW-0418">Kinase</keyword>
<protein>
    <submittedName>
        <fullName evidence="12">Sensor histidine kinase</fullName>
    </submittedName>
</protein>
<dbReference type="InterPro" id="IPR010559">
    <property type="entry name" value="Sig_transdc_His_kin_internal"/>
</dbReference>
<evidence type="ECO:0000256" key="6">
    <source>
        <dbReference type="ARBA" id="ARBA00022777"/>
    </source>
</evidence>
<dbReference type="PROSITE" id="PS50885">
    <property type="entry name" value="HAMP"/>
    <property type="match status" value="1"/>
</dbReference>
<dbReference type="InterPro" id="IPR003660">
    <property type="entry name" value="HAMP_dom"/>
</dbReference>
<dbReference type="PANTHER" id="PTHR34220">
    <property type="entry name" value="SENSOR HISTIDINE KINASE YPDA"/>
    <property type="match status" value="1"/>
</dbReference>
<reference evidence="12 13" key="2">
    <citation type="submission" date="2020-04" db="EMBL/GenBank/DDBJ databases">
        <authorList>
            <person name="Fomenkov A."/>
            <person name="Anton B.P."/>
            <person name="Roberts R.J."/>
        </authorList>
    </citation>
    <scope>NUCLEOTIDE SEQUENCE [LARGE SCALE GENOMIC DNA]</scope>
    <source>
        <strain evidence="12 13">S2</strain>
    </source>
</reference>
<feature type="coiled-coil region" evidence="9">
    <location>
        <begin position="47"/>
        <end position="74"/>
    </location>
</feature>
<organism evidence="12 13">
    <name type="scientific">Priestia megaterium</name>
    <name type="common">Bacillus megaterium</name>
    <dbReference type="NCBI Taxonomy" id="1404"/>
    <lineage>
        <taxon>Bacteria</taxon>
        <taxon>Bacillati</taxon>
        <taxon>Bacillota</taxon>
        <taxon>Bacilli</taxon>
        <taxon>Bacillales</taxon>
        <taxon>Bacillaceae</taxon>
        <taxon>Priestia</taxon>
    </lineage>
</organism>
<keyword evidence="5 10" id="KW-0812">Transmembrane</keyword>
<feature type="transmembrane region" description="Helical" evidence="10">
    <location>
        <begin position="293"/>
        <end position="313"/>
    </location>
</feature>
<reference evidence="12 13" key="1">
    <citation type="submission" date="2020-04" db="EMBL/GenBank/DDBJ databases">
        <title>Genome-Wide Identification of 5-Methylcytosine Sites in Bacterial Genomes By High-Throughput Sequencing of MspJI Restriction Fragments.</title>
        <authorList>
            <person name="Wu V."/>
        </authorList>
    </citation>
    <scope>NUCLEOTIDE SEQUENCE [LARGE SCALE GENOMIC DNA]</scope>
    <source>
        <strain evidence="12 13">S2</strain>
    </source>
</reference>
<evidence type="ECO:0000256" key="10">
    <source>
        <dbReference type="SAM" id="Phobius"/>
    </source>
</evidence>
<sequence>MIYWFFRNKSLYFKLICIFITIILLSITISTALPAHQYSKQIEQQANDHTRKDIEQVKKNIESHIKELENITEYLSRTENVSDFLLAQKSAAGLQSKIKTQMKMYTDTHPEIAGVLIVNKSDLLISNEMSRTTRDPLTNASWYKQAANAPSVIHLESRPIGRNLTTSPKYSADEVLSVTKAVINEKTGEVLGVILIDWKLDTINNEIRNMGFGAHGFVYVIDEQSRIVYTPVNKIVYRIKDSWFDNRKSGSFIKNIQDTDFQVMYDYSEYTRWKIVGVFSINETLAFIKDMRWTAGIIAMVVLILAIFAAAFFTSSITRPLSQLSSLMKKAAQGDLDNKFESKNEDEIKQLGDSFNSMIESIKNLLNLINLIEKRKREAELKVLQEQIKPHFLYNTFDTIKWMAMEYQAKDIMDVIDALTKLFRIGLSKGKESIKVSEEIEHIKSYLIIQMTRYEDKFDYVIDVQEEAKELFVLKLILQPLVENSIYHAIKTKRGRGKILIQVKIIDNKLFLSVTDDGNGMNPEMITKLNQRLQKTGMIGGADSGGYGMLNVNERIKLSFGNDYGLIVHSIENNGTTVEIWHPIVREGLN</sequence>
<accession>A0A6H1PCK8</accession>
<evidence type="ECO:0000313" key="12">
    <source>
        <dbReference type="EMBL" id="QIZ10941.1"/>
    </source>
</evidence>
<dbReference type="GO" id="GO:0000155">
    <property type="term" value="F:phosphorelay sensor kinase activity"/>
    <property type="evidence" value="ECO:0007669"/>
    <property type="project" value="InterPro"/>
</dbReference>
<evidence type="ECO:0000313" key="13">
    <source>
        <dbReference type="Proteomes" id="UP000501868"/>
    </source>
</evidence>
<keyword evidence="4" id="KW-0808">Transferase</keyword>
<evidence type="ECO:0000256" key="1">
    <source>
        <dbReference type="ARBA" id="ARBA00004651"/>
    </source>
</evidence>
<proteinExistence type="predicted"/>
<dbReference type="Pfam" id="PF00672">
    <property type="entry name" value="HAMP"/>
    <property type="match status" value="1"/>
</dbReference>
<dbReference type="EMBL" id="CP051128">
    <property type="protein sequence ID" value="QIZ10941.1"/>
    <property type="molecule type" value="Genomic_DNA"/>
</dbReference>
<evidence type="ECO:0000259" key="11">
    <source>
        <dbReference type="PROSITE" id="PS50885"/>
    </source>
</evidence>
<gene>
    <name evidence="12" type="ORF">HFZ78_14005</name>
</gene>
<keyword evidence="3" id="KW-0597">Phosphoprotein</keyword>
<dbReference type="Gene3D" id="6.10.340.10">
    <property type="match status" value="1"/>
</dbReference>
<keyword evidence="9" id="KW-0175">Coiled coil</keyword>
<evidence type="ECO:0000256" key="8">
    <source>
        <dbReference type="ARBA" id="ARBA00023136"/>
    </source>
</evidence>
<dbReference type="Pfam" id="PF02518">
    <property type="entry name" value="HATPase_c"/>
    <property type="match status" value="1"/>
</dbReference>
<dbReference type="InterPro" id="IPR003594">
    <property type="entry name" value="HATPase_dom"/>
</dbReference>
<dbReference type="CDD" id="cd06225">
    <property type="entry name" value="HAMP"/>
    <property type="match status" value="1"/>
</dbReference>
<dbReference type="Gene3D" id="3.30.450.20">
    <property type="entry name" value="PAS domain"/>
    <property type="match status" value="2"/>
</dbReference>
<evidence type="ECO:0000256" key="3">
    <source>
        <dbReference type="ARBA" id="ARBA00022553"/>
    </source>
</evidence>
<dbReference type="Pfam" id="PF02743">
    <property type="entry name" value="dCache_1"/>
    <property type="match status" value="1"/>
</dbReference>
<comment type="subcellular location">
    <subcellularLocation>
        <location evidence="1">Cell membrane</location>
        <topology evidence="1">Multi-pass membrane protein</topology>
    </subcellularLocation>
</comment>
<dbReference type="Pfam" id="PF06580">
    <property type="entry name" value="His_kinase"/>
    <property type="match status" value="1"/>
</dbReference>
<evidence type="ECO:0000256" key="9">
    <source>
        <dbReference type="SAM" id="Coils"/>
    </source>
</evidence>
<evidence type="ECO:0000256" key="4">
    <source>
        <dbReference type="ARBA" id="ARBA00022679"/>
    </source>
</evidence>
<dbReference type="InterPro" id="IPR050640">
    <property type="entry name" value="Bact_2-comp_sensor_kinase"/>
</dbReference>